<dbReference type="InterPro" id="IPR001478">
    <property type="entry name" value="PDZ"/>
</dbReference>
<dbReference type="EC" id="3.4.24.-" evidence="11"/>
<dbReference type="GO" id="GO:0016020">
    <property type="term" value="C:membrane"/>
    <property type="evidence" value="ECO:0007669"/>
    <property type="project" value="UniProtKB-SubCell"/>
</dbReference>
<dbReference type="Pfam" id="PF17820">
    <property type="entry name" value="PDZ_6"/>
    <property type="match status" value="1"/>
</dbReference>
<keyword evidence="4" id="KW-0645">Protease</keyword>
<evidence type="ECO:0000256" key="11">
    <source>
        <dbReference type="RuleBase" id="RU362031"/>
    </source>
</evidence>
<dbReference type="STRING" id="335543.Sfum_1785"/>
<comment type="subcellular location">
    <subcellularLocation>
        <location evidence="2">Membrane</location>
        <topology evidence="2">Multi-pass membrane protein</topology>
    </subcellularLocation>
</comment>
<reference evidence="13 14" key="1">
    <citation type="submission" date="2006-10" db="EMBL/GenBank/DDBJ databases">
        <title>Complete sequence of Syntrophobacter fumaroxidans MPOB.</title>
        <authorList>
            <consortium name="US DOE Joint Genome Institute"/>
            <person name="Copeland A."/>
            <person name="Lucas S."/>
            <person name="Lapidus A."/>
            <person name="Barry K."/>
            <person name="Detter J.C."/>
            <person name="Glavina del Rio T."/>
            <person name="Hammon N."/>
            <person name="Israni S."/>
            <person name="Pitluck S."/>
            <person name="Goltsman E.G."/>
            <person name="Martinez M."/>
            <person name="Schmutz J."/>
            <person name="Larimer F."/>
            <person name="Land M."/>
            <person name="Hauser L."/>
            <person name="Kyrpides N."/>
            <person name="Kim E."/>
            <person name="Boone D.R."/>
            <person name="Brockman F."/>
            <person name="Culley D."/>
            <person name="Ferry J."/>
            <person name="Gunsalus R."/>
            <person name="McInerney M.J."/>
            <person name="Morrison M."/>
            <person name="Plugge C."/>
            <person name="Rohlin L."/>
            <person name="Scholten J."/>
            <person name="Sieber J."/>
            <person name="Stams A.J.M."/>
            <person name="Worm P."/>
            <person name="Henstra A.M."/>
            <person name="Richardson P."/>
        </authorList>
    </citation>
    <scope>NUCLEOTIDE SEQUENCE [LARGE SCALE GENOMIC DNA]</scope>
    <source>
        <strain evidence="14">DSM 10017 / MPOB</strain>
    </source>
</reference>
<dbReference type="HOGENOM" id="CLU_025778_1_0_7"/>
<dbReference type="InParanoid" id="A0LJ70"/>
<dbReference type="CDD" id="cd06163">
    <property type="entry name" value="S2P-M50_PDZ_RseP-like"/>
    <property type="match status" value="1"/>
</dbReference>
<feature type="transmembrane region" description="Helical" evidence="11">
    <location>
        <begin position="12"/>
        <end position="31"/>
    </location>
</feature>
<dbReference type="EMBL" id="CP000478">
    <property type="protein sequence ID" value="ABK17472.1"/>
    <property type="molecule type" value="Genomic_DNA"/>
</dbReference>
<keyword evidence="8 11" id="KW-1133">Transmembrane helix</keyword>
<comment type="similarity">
    <text evidence="3 11">Belongs to the peptidase M50B family.</text>
</comment>
<evidence type="ECO:0000313" key="13">
    <source>
        <dbReference type="EMBL" id="ABK17472.1"/>
    </source>
</evidence>
<dbReference type="eggNOG" id="COG0750">
    <property type="taxonomic scope" value="Bacteria"/>
</dbReference>
<dbReference type="Pfam" id="PF02163">
    <property type="entry name" value="Peptidase_M50"/>
    <property type="match status" value="1"/>
</dbReference>
<dbReference type="PROSITE" id="PS50106">
    <property type="entry name" value="PDZ"/>
    <property type="match status" value="1"/>
</dbReference>
<accession>A0LJ70</accession>
<dbReference type="InterPro" id="IPR036034">
    <property type="entry name" value="PDZ_sf"/>
</dbReference>
<keyword evidence="9 11" id="KW-0482">Metalloprotease</keyword>
<keyword evidence="6 11" id="KW-0378">Hydrolase</keyword>
<evidence type="ECO:0000256" key="3">
    <source>
        <dbReference type="ARBA" id="ARBA00007931"/>
    </source>
</evidence>
<dbReference type="NCBIfam" id="TIGR00054">
    <property type="entry name" value="RIP metalloprotease RseP"/>
    <property type="match status" value="1"/>
</dbReference>
<dbReference type="AlphaFoldDB" id="A0LJ70"/>
<feature type="domain" description="PDZ" evidence="12">
    <location>
        <begin position="134"/>
        <end position="163"/>
    </location>
</feature>
<keyword evidence="10 11" id="KW-0472">Membrane</keyword>
<keyword evidence="14" id="KW-1185">Reference proteome</keyword>
<protein>
    <recommendedName>
        <fullName evidence="11">Zinc metalloprotease</fullName>
        <ecNumber evidence="11">3.4.24.-</ecNumber>
    </recommendedName>
</protein>
<evidence type="ECO:0000256" key="7">
    <source>
        <dbReference type="ARBA" id="ARBA00022833"/>
    </source>
</evidence>
<evidence type="ECO:0000256" key="2">
    <source>
        <dbReference type="ARBA" id="ARBA00004141"/>
    </source>
</evidence>
<keyword evidence="5 11" id="KW-0812">Transmembrane</keyword>
<feature type="transmembrane region" description="Helical" evidence="11">
    <location>
        <begin position="283"/>
        <end position="304"/>
    </location>
</feature>
<dbReference type="SMART" id="SM00228">
    <property type="entry name" value="PDZ"/>
    <property type="match status" value="1"/>
</dbReference>
<evidence type="ECO:0000256" key="10">
    <source>
        <dbReference type="ARBA" id="ARBA00023136"/>
    </source>
</evidence>
<dbReference type="GO" id="GO:0046872">
    <property type="term" value="F:metal ion binding"/>
    <property type="evidence" value="ECO:0007669"/>
    <property type="project" value="UniProtKB-KW"/>
</dbReference>
<evidence type="ECO:0000256" key="1">
    <source>
        <dbReference type="ARBA" id="ARBA00001947"/>
    </source>
</evidence>
<evidence type="ECO:0000313" key="14">
    <source>
        <dbReference type="Proteomes" id="UP000001784"/>
    </source>
</evidence>
<dbReference type="Proteomes" id="UP000001784">
    <property type="component" value="Chromosome"/>
</dbReference>
<dbReference type="InterPro" id="IPR008915">
    <property type="entry name" value="Peptidase_M50"/>
</dbReference>
<evidence type="ECO:0000256" key="5">
    <source>
        <dbReference type="ARBA" id="ARBA00022692"/>
    </source>
</evidence>
<dbReference type="InterPro" id="IPR004387">
    <property type="entry name" value="Pept_M50_Zn"/>
</dbReference>
<evidence type="ECO:0000256" key="9">
    <source>
        <dbReference type="ARBA" id="ARBA00023049"/>
    </source>
</evidence>
<sequence>MDIAYYARMMSSFIVVLGVLIFVHELGHFLVAKWMHVTVLRFSLGFGPKLWGFTRGDTEYRISWIPLGGYVKMLGEDSEEDVTPEQMERSFSSQRVGKRMAIVMAGPLSNFVLAIVIFTLLFAFSGIREITTDIASVTQGSPAEKAGLKAGDKVIAIDGKPISTWYELSETVEARGEHPLLIRIQRGTETLDVAITPYMGEKESELKEKIKTPLIGVVASSNYFIKKINPLEAGYYSLLQTWHLTKFSITVVIKLIQRALPFNVLGGPILIAQMAGQQAEKGLLELINFIALISVNLAVLNLLPIPILDGGHIMFFLVEAVLGRPLGVKKIEMAQKVGMLLLLVLMAFVFYNDIMRLLPGQKPQLSP</sequence>
<dbReference type="PANTHER" id="PTHR42837">
    <property type="entry name" value="REGULATOR OF SIGMA-E PROTEASE RSEP"/>
    <property type="match status" value="1"/>
</dbReference>
<evidence type="ECO:0000256" key="6">
    <source>
        <dbReference type="ARBA" id="ARBA00022801"/>
    </source>
</evidence>
<dbReference type="CDD" id="cd23081">
    <property type="entry name" value="cpPDZ_EcRseP-like"/>
    <property type="match status" value="1"/>
</dbReference>
<dbReference type="FunCoup" id="A0LJ70">
    <property type="interactions" value="448"/>
</dbReference>
<dbReference type="SUPFAM" id="SSF50156">
    <property type="entry name" value="PDZ domain-like"/>
    <property type="match status" value="1"/>
</dbReference>
<proteinExistence type="inferred from homology"/>
<gene>
    <name evidence="13" type="ordered locus">Sfum_1785</name>
</gene>
<dbReference type="Gene3D" id="2.30.42.10">
    <property type="match status" value="1"/>
</dbReference>
<feature type="transmembrane region" description="Helical" evidence="11">
    <location>
        <begin position="100"/>
        <end position="124"/>
    </location>
</feature>
<dbReference type="InterPro" id="IPR041489">
    <property type="entry name" value="PDZ_6"/>
</dbReference>
<keyword evidence="11" id="KW-0479">Metal-binding</keyword>
<comment type="cofactor">
    <cofactor evidence="1 11">
        <name>Zn(2+)</name>
        <dbReference type="ChEBI" id="CHEBI:29105"/>
    </cofactor>
</comment>
<dbReference type="GO" id="GO:0004222">
    <property type="term" value="F:metalloendopeptidase activity"/>
    <property type="evidence" value="ECO:0007669"/>
    <property type="project" value="InterPro"/>
</dbReference>
<dbReference type="PANTHER" id="PTHR42837:SF2">
    <property type="entry name" value="MEMBRANE METALLOPROTEASE ARASP2, CHLOROPLASTIC-RELATED"/>
    <property type="match status" value="1"/>
</dbReference>
<evidence type="ECO:0000256" key="8">
    <source>
        <dbReference type="ARBA" id="ARBA00022989"/>
    </source>
</evidence>
<keyword evidence="7 11" id="KW-0862">Zinc</keyword>
<evidence type="ECO:0000259" key="12">
    <source>
        <dbReference type="PROSITE" id="PS50106"/>
    </source>
</evidence>
<organism evidence="13 14">
    <name type="scientific">Syntrophobacter fumaroxidans (strain DSM 10017 / MPOB)</name>
    <dbReference type="NCBI Taxonomy" id="335543"/>
    <lineage>
        <taxon>Bacteria</taxon>
        <taxon>Pseudomonadati</taxon>
        <taxon>Thermodesulfobacteriota</taxon>
        <taxon>Syntrophobacteria</taxon>
        <taxon>Syntrophobacterales</taxon>
        <taxon>Syntrophobacteraceae</taxon>
        <taxon>Syntrophobacter</taxon>
    </lineage>
</organism>
<name>A0LJ70_SYNFM</name>
<evidence type="ECO:0000256" key="4">
    <source>
        <dbReference type="ARBA" id="ARBA00022670"/>
    </source>
</evidence>
<feature type="transmembrane region" description="Helical" evidence="11">
    <location>
        <begin position="339"/>
        <end position="358"/>
    </location>
</feature>
<dbReference type="GO" id="GO:0006508">
    <property type="term" value="P:proteolysis"/>
    <property type="evidence" value="ECO:0007669"/>
    <property type="project" value="UniProtKB-KW"/>
</dbReference>
<dbReference type="KEGG" id="sfu:Sfum_1785"/>